<sequence>MVSIIISIIFMFFGIMSISPSLLVPHLIVQAVGLIASFGYFFLYAWSYYYGDLHTQKKQFDMRSFVERMWLASILLIFSIFQCYLFLTVIKCSLYLNSICNEQKRRASQFEEVSNRVRKAKENGLWKDTSWGGTFQEYRGQYDEKQKKEKEKKNKPVKGVQWDFAKNTEKSISAGLESVSTDDDRTMSNENIHAKVSKEPPLTLTTVDETKAITSKPTPYIPIRRASIELQVHRQPKDSPRDISLHKQPRPLSPTKQSSSSNESNKLPTVPEMTVIKPTSTVTVQHAKDMTSSVLKQTSSHPLDAQPKKRNQLTRQKSLDSSPPRTKTVENRPKTLDNQQPSSSKISTSKHQQTDMAAKKKKQSGNGHSSQEKESPKSGQTRHHTNSTGSPKQTKKVTGEAHEMTTSKVTHHSPHRGKDDAMNRSKRKVNTDVSTKR</sequence>
<keyword evidence="3" id="KW-1185">Reference proteome</keyword>
<keyword evidence="2" id="KW-0472">Membrane</keyword>
<feature type="region of interest" description="Disordered" evidence="1">
    <location>
        <begin position="224"/>
        <end position="276"/>
    </location>
</feature>
<dbReference type="AlphaFoldDB" id="A0A914C4Y5"/>
<keyword evidence="2" id="KW-1133">Transmembrane helix</keyword>
<evidence type="ECO:0000256" key="1">
    <source>
        <dbReference type="SAM" id="MobiDB-lite"/>
    </source>
</evidence>
<keyword evidence="2" id="KW-0812">Transmembrane</keyword>
<feature type="compositionally biased region" description="Polar residues" evidence="1">
    <location>
        <begin position="313"/>
        <end position="325"/>
    </location>
</feature>
<feature type="compositionally biased region" description="Polar residues" evidence="1">
    <location>
        <begin position="336"/>
        <end position="355"/>
    </location>
</feature>
<evidence type="ECO:0000256" key="2">
    <source>
        <dbReference type="SAM" id="Phobius"/>
    </source>
</evidence>
<name>A0A914C4Y5_9BILA</name>
<feature type="compositionally biased region" description="Polar residues" evidence="1">
    <location>
        <begin position="254"/>
        <end position="267"/>
    </location>
</feature>
<feature type="transmembrane region" description="Helical" evidence="2">
    <location>
        <begin position="27"/>
        <end position="49"/>
    </location>
</feature>
<dbReference type="WBParaSite" id="ACRNAN_Path_286.g1080.t1">
    <property type="protein sequence ID" value="ACRNAN_Path_286.g1080.t1"/>
    <property type="gene ID" value="ACRNAN_Path_286.g1080"/>
</dbReference>
<accession>A0A914C4Y5</accession>
<evidence type="ECO:0000313" key="3">
    <source>
        <dbReference type="Proteomes" id="UP000887540"/>
    </source>
</evidence>
<feature type="compositionally biased region" description="Basic and acidic residues" evidence="1">
    <location>
        <begin position="231"/>
        <end position="245"/>
    </location>
</feature>
<evidence type="ECO:0000313" key="4">
    <source>
        <dbReference type="WBParaSite" id="ACRNAN_Path_286.g1080.t1"/>
    </source>
</evidence>
<feature type="transmembrane region" description="Helical" evidence="2">
    <location>
        <begin position="70"/>
        <end position="90"/>
    </location>
</feature>
<reference evidence="4" key="1">
    <citation type="submission" date="2022-11" db="UniProtKB">
        <authorList>
            <consortium name="WormBaseParasite"/>
        </authorList>
    </citation>
    <scope>IDENTIFICATION</scope>
</reference>
<dbReference type="Proteomes" id="UP000887540">
    <property type="component" value="Unplaced"/>
</dbReference>
<proteinExistence type="predicted"/>
<protein>
    <submittedName>
        <fullName evidence="4">Uncharacterized protein</fullName>
    </submittedName>
</protein>
<organism evidence="3 4">
    <name type="scientific">Acrobeloides nanus</name>
    <dbReference type="NCBI Taxonomy" id="290746"/>
    <lineage>
        <taxon>Eukaryota</taxon>
        <taxon>Metazoa</taxon>
        <taxon>Ecdysozoa</taxon>
        <taxon>Nematoda</taxon>
        <taxon>Chromadorea</taxon>
        <taxon>Rhabditida</taxon>
        <taxon>Tylenchina</taxon>
        <taxon>Cephalobomorpha</taxon>
        <taxon>Cephaloboidea</taxon>
        <taxon>Cephalobidae</taxon>
        <taxon>Acrobeloides</taxon>
    </lineage>
</organism>
<feature type="region of interest" description="Disordered" evidence="1">
    <location>
        <begin position="293"/>
        <end position="437"/>
    </location>
</feature>